<feature type="domain" description="F-box" evidence="1">
    <location>
        <begin position="11"/>
        <end position="51"/>
    </location>
</feature>
<dbReference type="CDD" id="cd22157">
    <property type="entry name" value="F-box_AtFBW1-like"/>
    <property type="match status" value="1"/>
</dbReference>
<name>A0A2G2XZU1_CAPAN</name>
<dbReference type="SMART" id="SM00256">
    <property type="entry name" value="FBOX"/>
    <property type="match status" value="1"/>
</dbReference>
<reference evidence="2 3" key="2">
    <citation type="journal article" date="2017" name="Genome Biol.">
        <title>New reference genome sequences of hot pepper reveal the massive evolution of plant disease-resistance genes by retroduplication.</title>
        <authorList>
            <person name="Kim S."/>
            <person name="Park J."/>
            <person name="Yeom S.I."/>
            <person name="Kim Y.M."/>
            <person name="Seo E."/>
            <person name="Kim K.T."/>
            <person name="Kim M.S."/>
            <person name="Lee J.M."/>
            <person name="Cheong K."/>
            <person name="Shin H.S."/>
            <person name="Kim S.B."/>
            <person name="Han K."/>
            <person name="Lee J."/>
            <person name="Park M."/>
            <person name="Lee H.A."/>
            <person name="Lee H.Y."/>
            <person name="Lee Y."/>
            <person name="Oh S."/>
            <person name="Lee J.H."/>
            <person name="Choi E."/>
            <person name="Choi E."/>
            <person name="Lee S.E."/>
            <person name="Jeon J."/>
            <person name="Kim H."/>
            <person name="Choi G."/>
            <person name="Song H."/>
            <person name="Lee J."/>
            <person name="Lee S.C."/>
            <person name="Kwon J.K."/>
            <person name="Lee H.Y."/>
            <person name="Koo N."/>
            <person name="Hong Y."/>
            <person name="Kim R.W."/>
            <person name="Kang W.H."/>
            <person name="Huh J.H."/>
            <person name="Kang B.C."/>
            <person name="Yang T.J."/>
            <person name="Lee Y.H."/>
            <person name="Bennetzen J.L."/>
            <person name="Choi D."/>
        </authorList>
    </citation>
    <scope>NUCLEOTIDE SEQUENCE [LARGE SCALE GENOMIC DNA]</scope>
    <source>
        <strain evidence="3">cv. CM334</strain>
    </source>
</reference>
<dbReference type="Gene3D" id="1.20.1280.50">
    <property type="match status" value="1"/>
</dbReference>
<dbReference type="InterPro" id="IPR050796">
    <property type="entry name" value="SCF_F-box_component"/>
</dbReference>
<reference evidence="2 3" key="1">
    <citation type="journal article" date="2014" name="Nat. Genet.">
        <title>Genome sequence of the hot pepper provides insights into the evolution of pungency in Capsicum species.</title>
        <authorList>
            <person name="Kim S."/>
            <person name="Park M."/>
            <person name="Yeom S.I."/>
            <person name="Kim Y.M."/>
            <person name="Lee J.M."/>
            <person name="Lee H.A."/>
            <person name="Seo E."/>
            <person name="Choi J."/>
            <person name="Cheong K."/>
            <person name="Kim K.T."/>
            <person name="Jung K."/>
            <person name="Lee G.W."/>
            <person name="Oh S.K."/>
            <person name="Bae C."/>
            <person name="Kim S.B."/>
            <person name="Lee H.Y."/>
            <person name="Kim S.Y."/>
            <person name="Kim M.S."/>
            <person name="Kang B.C."/>
            <person name="Jo Y.D."/>
            <person name="Yang H.B."/>
            <person name="Jeong H.J."/>
            <person name="Kang W.H."/>
            <person name="Kwon J.K."/>
            <person name="Shin C."/>
            <person name="Lim J.Y."/>
            <person name="Park J.H."/>
            <person name="Huh J.H."/>
            <person name="Kim J.S."/>
            <person name="Kim B.D."/>
            <person name="Cohen O."/>
            <person name="Paran I."/>
            <person name="Suh M.C."/>
            <person name="Lee S.B."/>
            <person name="Kim Y.K."/>
            <person name="Shin Y."/>
            <person name="Noh S.J."/>
            <person name="Park J."/>
            <person name="Seo Y.S."/>
            <person name="Kwon S.Y."/>
            <person name="Kim H.A."/>
            <person name="Park J.M."/>
            <person name="Kim H.J."/>
            <person name="Choi S.B."/>
            <person name="Bosland P.W."/>
            <person name="Reeves G."/>
            <person name="Jo S.H."/>
            <person name="Lee B.W."/>
            <person name="Cho H.T."/>
            <person name="Choi H.S."/>
            <person name="Lee M.S."/>
            <person name="Yu Y."/>
            <person name="Do Choi Y."/>
            <person name="Park B.S."/>
            <person name="van Deynze A."/>
            <person name="Ashrafi H."/>
            <person name="Hill T."/>
            <person name="Kim W.T."/>
            <person name="Pai H.S."/>
            <person name="Ahn H.K."/>
            <person name="Yeam I."/>
            <person name="Giovannoni J.J."/>
            <person name="Rose J.K."/>
            <person name="Sorensen I."/>
            <person name="Lee S.J."/>
            <person name="Kim R.W."/>
            <person name="Choi I.Y."/>
            <person name="Choi B.S."/>
            <person name="Lim J.S."/>
            <person name="Lee Y.H."/>
            <person name="Choi D."/>
        </authorList>
    </citation>
    <scope>NUCLEOTIDE SEQUENCE [LARGE SCALE GENOMIC DNA]</scope>
    <source>
        <strain evidence="3">cv. CM334</strain>
    </source>
</reference>
<proteinExistence type="predicted"/>
<gene>
    <name evidence="2" type="ORF">T459_33121</name>
</gene>
<accession>A0A2G2XZU1</accession>
<keyword evidence="3" id="KW-1185">Reference proteome</keyword>
<dbReference type="Gramene" id="PHT63024">
    <property type="protein sequence ID" value="PHT63024"/>
    <property type="gene ID" value="T459_33121"/>
</dbReference>
<dbReference type="EMBL" id="AYRZ02000047">
    <property type="protein sequence ID" value="PHT63024.1"/>
    <property type="molecule type" value="Genomic_DNA"/>
</dbReference>
<sequence length="321" mass="36425">MGTSIDDGGPFPEDLTLDILQRLPFKSLLRFKCISKNWYGLISSPAFVGKHFNYHGNKKRPKIQFHDIDRPASDDDLIPMIIFSEDDSEGGGEGTPLIEKPHHLRGFGVDKLFYGPVDGVFSFSGTRSTTEYDPCLGLWNPATRVVTTLPPVHFKPQPAFLLDIAGIFGFGFDPPLHNSSDYLNGTYYWMVQDDALLSFDFGSEVFHQNSRPDVPRHHFSSLMLLDGSNKIMAKAFNSVFTIWLMIEPGVWNKLHTFQCTSIIEPFYRGFWDSTTAIFLDTSDWLFSYDVVTQETKPLGFQLQGDHCSICVHYYKESLLPI</sequence>
<dbReference type="Pfam" id="PF00646">
    <property type="entry name" value="F-box"/>
    <property type="match status" value="1"/>
</dbReference>
<dbReference type="InterPro" id="IPR001810">
    <property type="entry name" value="F-box_dom"/>
</dbReference>
<dbReference type="OMA" id="MITWIDD"/>
<dbReference type="Proteomes" id="UP000222542">
    <property type="component" value="Unassembled WGS sequence"/>
</dbReference>
<dbReference type="SUPFAM" id="SSF81383">
    <property type="entry name" value="F-box domain"/>
    <property type="match status" value="1"/>
</dbReference>
<dbReference type="PANTHER" id="PTHR31672">
    <property type="entry name" value="BNACNNG10540D PROTEIN"/>
    <property type="match status" value="1"/>
</dbReference>
<evidence type="ECO:0000259" key="1">
    <source>
        <dbReference type="SMART" id="SM00256"/>
    </source>
</evidence>
<protein>
    <recommendedName>
        <fullName evidence="1">F-box domain-containing protein</fullName>
    </recommendedName>
</protein>
<organism evidence="2 3">
    <name type="scientific">Capsicum annuum</name>
    <name type="common">Capsicum pepper</name>
    <dbReference type="NCBI Taxonomy" id="4072"/>
    <lineage>
        <taxon>Eukaryota</taxon>
        <taxon>Viridiplantae</taxon>
        <taxon>Streptophyta</taxon>
        <taxon>Embryophyta</taxon>
        <taxon>Tracheophyta</taxon>
        <taxon>Spermatophyta</taxon>
        <taxon>Magnoliopsida</taxon>
        <taxon>eudicotyledons</taxon>
        <taxon>Gunneridae</taxon>
        <taxon>Pentapetalae</taxon>
        <taxon>asterids</taxon>
        <taxon>lamiids</taxon>
        <taxon>Solanales</taxon>
        <taxon>Solanaceae</taxon>
        <taxon>Solanoideae</taxon>
        <taxon>Capsiceae</taxon>
        <taxon>Capsicum</taxon>
    </lineage>
</organism>
<evidence type="ECO:0000313" key="3">
    <source>
        <dbReference type="Proteomes" id="UP000222542"/>
    </source>
</evidence>
<dbReference type="STRING" id="4072.A0A2G2XZU1"/>
<dbReference type="PANTHER" id="PTHR31672:SF13">
    <property type="entry name" value="F-BOX PROTEIN CPR30-LIKE"/>
    <property type="match status" value="1"/>
</dbReference>
<comment type="caution">
    <text evidence="2">The sequence shown here is derived from an EMBL/GenBank/DDBJ whole genome shotgun (WGS) entry which is preliminary data.</text>
</comment>
<dbReference type="AlphaFoldDB" id="A0A2G2XZU1"/>
<dbReference type="InterPro" id="IPR036047">
    <property type="entry name" value="F-box-like_dom_sf"/>
</dbReference>
<evidence type="ECO:0000313" key="2">
    <source>
        <dbReference type="EMBL" id="PHT63024.1"/>
    </source>
</evidence>